<reference evidence="3 4" key="1">
    <citation type="submission" date="2019-06" db="EMBL/GenBank/DDBJ databases">
        <title>Discovery of a novel chromosome fission-fusion reversal in muntjac.</title>
        <authorList>
            <person name="Mudd A.B."/>
            <person name="Bredeson J.V."/>
            <person name="Baum R."/>
            <person name="Hockemeyer D."/>
            <person name="Rokhsar D.S."/>
        </authorList>
    </citation>
    <scope>NUCLEOTIDE SEQUENCE [LARGE SCALE GENOMIC DNA]</scope>
    <source>
        <strain evidence="3">UTSW_UCB_Mm</strain>
        <tissue evidence="3">Fibroblast cell line</tissue>
    </source>
</reference>
<dbReference type="Pfam" id="PF15242">
    <property type="entry name" value="FAM53"/>
    <property type="match status" value="1"/>
</dbReference>
<dbReference type="Proteomes" id="UP000326458">
    <property type="component" value="Unassembled WGS sequence"/>
</dbReference>
<protein>
    <submittedName>
        <fullName evidence="3">Uncharacterized protein</fullName>
    </submittedName>
</protein>
<dbReference type="EMBL" id="VCEA01000003">
    <property type="protein sequence ID" value="KAB0343270.1"/>
    <property type="molecule type" value="Genomic_DNA"/>
</dbReference>
<feature type="non-terminal residue" evidence="3">
    <location>
        <position position="1"/>
    </location>
</feature>
<dbReference type="PANTHER" id="PTHR28567:SF2">
    <property type="entry name" value="PROTEIN FAM53A"/>
    <property type="match status" value="1"/>
</dbReference>
<dbReference type="GO" id="GO:0005634">
    <property type="term" value="C:nucleus"/>
    <property type="evidence" value="ECO:0007669"/>
    <property type="project" value="TreeGrafter"/>
</dbReference>
<feature type="compositionally biased region" description="Low complexity" evidence="2">
    <location>
        <begin position="83"/>
        <end position="127"/>
    </location>
</feature>
<feature type="compositionally biased region" description="Basic residues" evidence="2">
    <location>
        <begin position="162"/>
        <end position="176"/>
    </location>
</feature>
<proteinExistence type="inferred from homology"/>
<organism evidence="3 4">
    <name type="scientific">Muntiacus muntjak</name>
    <name type="common">Barking deer</name>
    <name type="synonym">Indian muntjac</name>
    <dbReference type="NCBI Taxonomy" id="9888"/>
    <lineage>
        <taxon>Eukaryota</taxon>
        <taxon>Metazoa</taxon>
        <taxon>Chordata</taxon>
        <taxon>Craniata</taxon>
        <taxon>Vertebrata</taxon>
        <taxon>Euteleostomi</taxon>
        <taxon>Mammalia</taxon>
        <taxon>Eutheria</taxon>
        <taxon>Laurasiatheria</taxon>
        <taxon>Artiodactyla</taxon>
        <taxon>Ruminantia</taxon>
        <taxon>Pecora</taxon>
        <taxon>Cervidae</taxon>
        <taxon>Muntiacinae</taxon>
        <taxon>Muntiacus</taxon>
    </lineage>
</organism>
<evidence type="ECO:0000313" key="4">
    <source>
        <dbReference type="Proteomes" id="UP000326458"/>
    </source>
</evidence>
<feature type="compositionally biased region" description="Basic and acidic residues" evidence="2">
    <location>
        <begin position="18"/>
        <end position="32"/>
    </location>
</feature>
<comment type="caution">
    <text evidence="3">The sequence shown here is derived from an EMBL/GenBank/DDBJ whole genome shotgun (WGS) entry which is preliminary data.</text>
</comment>
<feature type="region of interest" description="Disordered" evidence="2">
    <location>
        <begin position="1"/>
        <end position="192"/>
    </location>
</feature>
<evidence type="ECO:0000256" key="2">
    <source>
        <dbReference type="SAM" id="MobiDB-lite"/>
    </source>
</evidence>
<keyword evidence="4" id="KW-1185">Reference proteome</keyword>
<feature type="compositionally biased region" description="Low complexity" evidence="2">
    <location>
        <begin position="282"/>
        <end position="299"/>
    </location>
</feature>
<dbReference type="GO" id="GO:0006606">
    <property type="term" value="P:protein import into nucleus"/>
    <property type="evidence" value="ECO:0007669"/>
    <property type="project" value="TreeGrafter"/>
</dbReference>
<gene>
    <name evidence="3" type="ORF">FD754_020196</name>
</gene>
<accession>A0A5N3V3W4</accession>
<dbReference type="PANTHER" id="PTHR28567">
    <property type="entry name" value="PROTEIN FAM53A-LIKE ISOFORM X1"/>
    <property type="match status" value="1"/>
</dbReference>
<sequence>VEAGPYSAQKLSKSSHLFRFETNKEHPREDVGGGRPVGSQVAMGPASPFLPGPRGLSVGTSAPGRPQCCPPSGPAAPCRSRMSGRAAGPRGTPAAPGSGPRSPRGAATAAGAPGCPAAPSRPSAPLHPLRHGRPRPAAASPLQARTGHPRAPARPPRDAAFRWRRSAWCRRARPHPRPAAPAASTPEPGRRQGLFRCCSQPCVRAGGKGRRKHGRAEDARWPRPALDFLKMARTLKTSKSLCPLGYKDEDEEDARVRTALSSPWPCCWATGEGEGGSGGDPGDWASAGEEGVLPLGPGELDLEQMESS</sequence>
<dbReference type="AlphaFoldDB" id="A0A5N3V3W4"/>
<comment type="similarity">
    <text evidence="1">Belongs to the FAM53 family.</text>
</comment>
<evidence type="ECO:0000256" key="1">
    <source>
        <dbReference type="ARBA" id="ARBA00010984"/>
    </source>
</evidence>
<name>A0A5N3V3W4_MUNMU</name>
<feature type="compositionally biased region" description="Gly residues" evidence="2">
    <location>
        <begin position="272"/>
        <end position="281"/>
    </location>
</feature>
<feature type="region of interest" description="Disordered" evidence="2">
    <location>
        <begin position="270"/>
        <end position="308"/>
    </location>
</feature>
<dbReference type="InterPro" id="IPR029356">
    <property type="entry name" value="FAM53"/>
</dbReference>
<evidence type="ECO:0000313" key="3">
    <source>
        <dbReference type="EMBL" id="KAB0343270.1"/>
    </source>
</evidence>